<dbReference type="InterPro" id="IPR039315">
    <property type="entry name" value="CheW"/>
</dbReference>
<reference evidence="2 3" key="1">
    <citation type="submission" date="2020-02" db="EMBL/GenBank/DDBJ databases">
        <authorList>
            <person name="Dziuba M."/>
            <person name="Kuznetsov B."/>
            <person name="Mardanov A."/>
            <person name="Ravin N."/>
            <person name="Grouzdev D."/>
        </authorList>
    </citation>
    <scope>NUCLEOTIDE SEQUENCE [LARGE SCALE GENOMIC DNA]</scope>
    <source>
        <strain evidence="2 3">SpK</strain>
    </source>
</reference>
<feature type="domain" description="CheW-like" evidence="1">
    <location>
        <begin position="1"/>
        <end position="135"/>
    </location>
</feature>
<dbReference type="PANTHER" id="PTHR22617:SF43">
    <property type="entry name" value="PROTEIN PILI"/>
    <property type="match status" value="1"/>
</dbReference>
<dbReference type="GO" id="GO:0005829">
    <property type="term" value="C:cytosol"/>
    <property type="evidence" value="ECO:0007669"/>
    <property type="project" value="TreeGrafter"/>
</dbReference>
<name>A0A7C9QS37_9PROT</name>
<dbReference type="SUPFAM" id="SSF50341">
    <property type="entry name" value="CheW-like"/>
    <property type="match status" value="1"/>
</dbReference>
<gene>
    <name evidence="2" type="ORF">G4223_03115</name>
</gene>
<comment type="caution">
    <text evidence="2">The sequence shown here is derived from an EMBL/GenBank/DDBJ whole genome shotgun (WGS) entry which is preliminary data.</text>
</comment>
<accession>A0A7C9QS37</accession>
<dbReference type="Gene3D" id="2.30.30.40">
    <property type="entry name" value="SH3 Domains"/>
    <property type="match status" value="1"/>
</dbReference>
<evidence type="ECO:0000313" key="3">
    <source>
        <dbReference type="Proteomes" id="UP000480684"/>
    </source>
</evidence>
<dbReference type="GO" id="GO:0006935">
    <property type="term" value="P:chemotaxis"/>
    <property type="evidence" value="ECO:0007669"/>
    <property type="project" value="InterPro"/>
</dbReference>
<dbReference type="PANTHER" id="PTHR22617">
    <property type="entry name" value="CHEMOTAXIS SENSOR HISTIDINE KINASE-RELATED"/>
    <property type="match status" value="1"/>
</dbReference>
<dbReference type="InterPro" id="IPR036061">
    <property type="entry name" value="CheW-like_dom_sf"/>
</dbReference>
<evidence type="ECO:0000313" key="2">
    <source>
        <dbReference type="EMBL" id="NFV79104.1"/>
    </source>
</evidence>
<organism evidence="2 3">
    <name type="scientific">Magnetospirillum aberrantis SpK</name>
    <dbReference type="NCBI Taxonomy" id="908842"/>
    <lineage>
        <taxon>Bacteria</taxon>
        <taxon>Pseudomonadati</taxon>
        <taxon>Pseudomonadota</taxon>
        <taxon>Alphaproteobacteria</taxon>
        <taxon>Rhodospirillales</taxon>
        <taxon>Rhodospirillaceae</taxon>
        <taxon>Magnetospirillum</taxon>
    </lineage>
</organism>
<dbReference type="AlphaFoldDB" id="A0A7C9QS37"/>
<dbReference type="SMART" id="SM00260">
    <property type="entry name" value="CheW"/>
    <property type="match status" value="1"/>
</dbReference>
<dbReference type="Proteomes" id="UP000480684">
    <property type="component" value="Unassembled WGS sequence"/>
</dbReference>
<evidence type="ECO:0000259" key="1">
    <source>
        <dbReference type="PROSITE" id="PS50851"/>
    </source>
</evidence>
<dbReference type="PROSITE" id="PS50851">
    <property type="entry name" value="CHEW"/>
    <property type="match status" value="1"/>
</dbReference>
<proteinExistence type="predicted"/>
<dbReference type="Gene3D" id="2.40.50.180">
    <property type="entry name" value="CheA-289, Domain 4"/>
    <property type="match status" value="1"/>
</dbReference>
<sequence length="156" mass="16922">MFRLGGQLFAIPVTDVREVVPYAWLEHPPRMPAFVQGVLNLAGTAVPVLRLDRLLGLAQSSFGLESSILIMTGADGGVGLLVDHVEGVRAAADFQFSAIDDGQSFQGCVSGQMHGPLGSAHLVSWRQVLLEEERQRLEQFRLDAEQRLAQLSEGQG</sequence>
<keyword evidence="3" id="KW-1185">Reference proteome</keyword>
<dbReference type="GO" id="GO:0007165">
    <property type="term" value="P:signal transduction"/>
    <property type="evidence" value="ECO:0007669"/>
    <property type="project" value="InterPro"/>
</dbReference>
<dbReference type="Pfam" id="PF01584">
    <property type="entry name" value="CheW"/>
    <property type="match status" value="1"/>
</dbReference>
<dbReference type="EMBL" id="JAAIYP010000011">
    <property type="protein sequence ID" value="NFV79104.1"/>
    <property type="molecule type" value="Genomic_DNA"/>
</dbReference>
<protein>
    <submittedName>
        <fullName evidence="2">Chemotaxis protein CheW</fullName>
    </submittedName>
</protein>
<dbReference type="InterPro" id="IPR002545">
    <property type="entry name" value="CheW-lke_dom"/>
</dbReference>